<dbReference type="GO" id="GO:0005524">
    <property type="term" value="F:ATP binding"/>
    <property type="evidence" value="ECO:0007669"/>
    <property type="project" value="UniProtKB-KW"/>
</dbReference>
<evidence type="ECO:0000256" key="4">
    <source>
        <dbReference type="ARBA" id="ARBA00022840"/>
    </source>
</evidence>
<keyword evidence="6" id="KW-1185">Reference proteome</keyword>
<reference evidence="5 6" key="2">
    <citation type="submission" date="2019-01" db="EMBL/GenBank/DDBJ databases">
        <title>A chromosome length genome reference of the Java medaka (oryzias javanicus).</title>
        <authorList>
            <person name="Herpin A."/>
            <person name="Takehana Y."/>
            <person name="Naruse K."/>
            <person name="Ansai S."/>
            <person name="Kawaguchi M."/>
        </authorList>
    </citation>
    <scope>NUCLEOTIDE SEQUENCE [LARGE SCALE GENOMIC DNA]</scope>
    <source>
        <strain evidence="5">RS831</strain>
        <tissue evidence="5">Whole body</tissue>
    </source>
</reference>
<dbReference type="SUPFAM" id="SSF63999">
    <property type="entry name" value="Thiamin pyrophosphokinase, catalytic domain"/>
    <property type="match status" value="1"/>
</dbReference>
<name>A0A3S2P6T7_ORYJA</name>
<reference evidence="5 6" key="1">
    <citation type="submission" date="2018-11" db="EMBL/GenBank/DDBJ databases">
        <authorList>
            <person name="Lopez-Roques C."/>
            <person name="Donnadieu C."/>
            <person name="Bouchez O."/>
            <person name="Klopp C."/>
            <person name="Cabau C."/>
            <person name="Zahm M."/>
        </authorList>
    </citation>
    <scope>NUCLEOTIDE SEQUENCE [LARGE SCALE GENOMIC DNA]</scope>
    <source>
        <strain evidence="5">RS831</strain>
        <tissue evidence="5">Whole body</tissue>
    </source>
</reference>
<evidence type="ECO:0000256" key="1">
    <source>
        <dbReference type="ARBA" id="ARBA00022679"/>
    </source>
</evidence>
<dbReference type="EMBL" id="CM012456">
    <property type="protein sequence ID" value="RVE58860.1"/>
    <property type="molecule type" value="Genomic_DNA"/>
</dbReference>
<keyword evidence="4" id="KW-0067">ATP-binding</keyword>
<dbReference type="GO" id="GO:0016301">
    <property type="term" value="F:kinase activity"/>
    <property type="evidence" value="ECO:0007669"/>
    <property type="project" value="UniProtKB-KW"/>
</dbReference>
<proteinExistence type="predicted"/>
<dbReference type="InterPro" id="IPR036759">
    <property type="entry name" value="TPK_catalytic_sf"/>
</dbReference>
<gene>
    <name evidence="5" type="ORF">OJAV_G00198860</name>
</gene>
<organism evidence="5 6">
    <name type="scientific">Oryzias javanicus</name>
    <name type="common">Javanese ricefish</name>
    <name type="synonym">Aplocheilus javanicus</name>
    <dbReference type="NCBI Taxonomy" id="123683"/>
    <lineage>
        <taxon>Eukaryota</taxon>
        <taxon>Metazoa</taxon>
        <taxon>Chordata</taxon>
        <taxon>Craniata</taxon>
        <taxon>Vertebrata</taxon>
        <taxon>Euteleostomi</taxon>
        <taxon>Actinopterygii</taxon>
        <taxon>Neopterygii</taxon>
        <taxon>Teleostei</taxon>
        <taxon>Neoteleostei</taxon>
        <taxon>Acanthomorphata</taxon>
        <taxon>Ovalentaria</taxon>
        <taxon>Atherinomorphae</taxon>
        <taxon>Beloniformes</taxon>
        <taxon>Adrianichthyidae</taxon>
        <taxon>Oryziinae</taxon>
        <taxon>Oryzias</taxon>
    </lineage>
</organism>
<keyword evidence="2" id="KW-0547">Nucleotide-binding</keyword>
<evidence type="ECO:0000313" key="6">
    <source>
        <dbReference type="Proteomes" id="UP000283210"/>
    </source>
</evidence>
<protein>
    <submittedName>
        <fullName evidence="5">Uncharacterized protein</fullName>
    </submittedName>
</protein>
<dbReference type="OrthoDB" id="25149at2759"/>
<evidence type="ECO:0000313" key="5">
    <source>
        <dbReference type="EMBL" id="RVE58860.1"/>
    </source>
</evidence>
<dbReference type="AlphaFoldDB" id="A0A3S2P6T7"/>
<sequence>MSMAEVASTWIFLDQVCLSLPIKEIDLRAFAMDKEWSPLDCLLPSGTQKICLILLNQPLDKNYLHILWSKGTSLCCLKNRLDKAFLQMYGSKIPFECIGLH</sequence>
<evidence type="ECO:0000256" key="2">
    <source>
        <dbReference type="ARBA" id="ARBA00022741"/>
    </source>
</evidence>
<keyword evidence="3" id="KW-0418">Kinase</keyword>
<evidence type="ECO:0000256" key="3">
    <source>
        <dbReference type="ARBA" id="ARBA00022777"/>
    </source>
</evidence>
<dbReference type="GO" id="GO:0004788">
    <property type="term" value="F:thiamine diphosphokinase activity"/>
    <property type="evidence" value="ECO:0007669"/>
    <property type="project" value="InterPro"/>
</dbReference>
<accession>A0A3S2P6T7</accession>
<dbReference type="Proteomes" id="UP000283210">
    <property type="component" value="Chromosome 20"/>
</dbReference>
<dbReference type="GO" id="GO:0009229">
    <property type="term" value="P:thiamine diphosphate biosynthetic process"/>
    <property type="evidence" value="ECO:0007669"/>
    <property type="project" value="InterPro"/>
</dbReference>
<keyword evidence="1" id="KW-0808">Transferase</keyword>